<dbReference type="RefSeq" id="WP_209977645.1">
    <property type="nucleotide sequence ID" value="NZ_JAGGLB010000039.1"/>
</dbReference>
<reference evidence="3 4" key="1">
    <citation type="submission" date="2021-03" db="EMBL/GenBank/DDBJ databases">
        <title>Genomic Encyclopedia of Type Strains, Phase IV (KMG-IV): sequencing the most valuable type-strain genomes for metagenomic binning, comparative biology and taxonomic classification.</title>
        <authorList>
            <person name="Goeker M."/>
        </authorList>
    </citation>
    <scope>NUCLEOTIDE SEQUENCE [LARGE SCALE GENOMIC DNA]</scope>
    <source>
        <strain evidence="3 4">DSM 26048</strain>
    </source>
</reference>
<feature type="region of interest" description="Disordered" evidence="1">
    <location>
        <begin position="1"/>
        <end position="25"/>
    </location>
</feature>
<evidence type="ECO:0000313" key="4">
    <source>
        <dbReference type="Proteomes" id="UP001519287"/>
    </source>
</evidence>
<dbReference type="Proteomes" id="UP001519287">
    <property type="component" value="Unassembled WGS sequence"/>
</dbReference>
<dbReference type="InterPro" id="IPR012334">
    <property type="entry name" value="Pectin_lyas_fold"/>
</dbReference>
<organism evidence="3 4">
    <name type="scientific">Paenibacillus eucommiae</name>
    <dbReference type="NCBI Taxonomy" id="1355755"/>
    <lineage>
        <taxon>Bacteria</taxon>
        <taxon>Bacillati</taxon>
        <taxon>Bacillota</taxon>
        <taxon>Bacilli</taxon>
        <taxon>Bacillales</taxon>
        <taxon>Paenibacillaceae</taxon>
        <taxon>Paenibacillus</taxon>
    </lineage>
</organism>
<dbReference type="Pfam" id="PF12708">
    <property type="entry name" value="Pect-lyase_RHGA_epim"/>
    <property type="match status" value="1"/>
</dbReference>
<protein>
    <recommendedName>
        <fullName evidence="2">Rhamnogalacturonase A/B/Epimerase-like pectate lyase domain-containing protein</fullName>
    </recommendedName>
</protein>
<proteinExistence type="predicted"/>
<dbReference type="Gene3D" id="2.160.20.10">
    <property type="entry name" value="Single-stranded right-handed beta-helix, Pectin lyase-like"/>
    <property type="match status" value="1"/>
</dbReference>
<dbReference type="EMBL" id="JAGGLB010000039">
    <property type="protein sequence ID" value="MBP1995800.1"/>
    <property type="molecule type" value="Genomic_DNA"/>
</dbReference>
<dbReference type="InterPro" id="IPR006311">
    <property type="entry name" value="TAT_signal"/>
</dbReference>
<evidence type="ECO:0000313" key="3">
    <source>
        <dbReference type="EMBL" id="MBP1995800.1"/>
    </source>
</evidence>
<accession>A0ABS4J969</accession>
<gene>
    <name evidence="3" type="ORF">J2Z66_007442</name>
</gene>
<name>A0ABS4J969_9BACL</name>
<sequence>MTHPSGNSRHEDDLQHQDQTQAAGNEKISRRALLTTLGTAGVAIAASGLFSSSVAKAVGGESTVTESVYGGEGCDLTIDADCVNFRYTDDQPVRTVGDRLREIVSVKDFGAIGDGVTDDSAAIAAALDYCNSLKNAAVNPVYQSPGAKLIVPPGTYNVNQPFTVFCHLEARGAVFLYPDNFAGTAVTIGGTDSSNVLINATISLPDLKKPLNPVLTGGSKGIRIANVWNSDLYPGRIYYFETGQHYDSIGKGNVFNRIYGGYILNSKIAYLIQPTGPINDSFCNELDFIGGSIQQVGTVYGVRTSGWRHVVLNGTGVSTITNVRFRGTDFEGYTSEYHVYANGAQYCFFDHCRWEAGLVPDQAPGNYGNWFDVVATPSPSNSFSQPTYRAFNNGDKVVLASSTAPAGLTNGEAYYVINSTSGSFQLSTSPSDTSPQTFTTAGSTVRFTLPVRFFFDGPPGYYQASNNEIIGGTYSYPNAQEIMYNGVLASSNQLRTVGQRFAIDQAKTNDFGTLAVSNTAGAALNALTIYSQDPYSDPIKWRMGISAGGKLRWNGTTAGQFGIDQQNLGPADPGSLQQSISFNSASLIQNTNTNSGTSASSQFRTKAGANASNLGSASFGYFPAANTTLGAFASGKVVIQGTGTGTELPKGVVCYAPATGAQFGLYMGGGTANLTVDKTNGVFVANVAVEPSTNPVGGVYIYAHGGALKVRGADGTVTTIAPA</sequence>
<dbReference type="InterPro" id="IPR024535">
    <property type="entry name" value="RHGA/B-epi-like_pectate_lyase"/>
</dbReference>
<evidence type="ECO:0000256" key="1">
    <source>
        <dbReference type="SAM" id="MobiDB-lite"/>
    </source>
</evidence>
<comment type="caution">
    <text evidence="3">The sequence shown here is derived from an EMBL/GenBank/DDBJ whole genome shotgun (WGS) entry which is preliminary data.</text>
</comment>
<evidence type="ECO:0000259" key="2">
    <source>
        <dbReference type="Pfam" id="PF12708"/>
    </source>
</evidence>
<dbReference type="SUPFAM" id="SSF51126">
    <property type="entry name" value="Pectin lyase-like"/>
    <property type="match status" value="1"/>
</dbReference>
<dbReference type="PROSITE" id="PS51318">
    <property type="entry name" value="TAT"/>
    <property type="match status" value="1"/>
</dbReference>
<feature type="domain" description="Rhamnogalacturonase A/B/Epimerase-like pectate lyase" evidence="2">
    <location>
        <begin position="103"/>
        <end position="161"/>
    </location>
</feature>
<dbReference type="InterPro" id="IPR011050">
    <property type="entry name" value="Pectin_lyase_fold/virulence"/>
</dbReference>
<keyword evidence="4" id="KW-1185">Reference proteome</keyword>